<name>A0A127A0G5_9MICC</name>
<protein>
    <recommendedName>
        <fullName evidence="4">Metallopeptidase family protein</fullName>
    </recommendedName>
</protein>
<dbReference type="CDD" id="cd12954">
    <property type="entry name" value="MMP_TTHA0227_like_1"/>
    <property type="match status" value="1"/>
</dbReference>
<sequence>MQDRSFSGGPSDPGGPTLSIRPVPPEGEPSAERRRGFRQRRRNRHGRGLRGEILPSVLPASRTRAERFEDWVFDAADRLQELNSSKLDGVEYAVEEIPPGLEQLLRDGGRPPQGQYTPGAPGRAPRITVYRRVVETGASSPAELQDLVHDIVVEYTALMLGVAPETLDPYYRGY</sequence>
<dbReference type="SUPFAM" id="SSF55486">
    <property type="entry name" value="Metalloproteases ('zincins'), catalytic domain"/>
    <property type="match status" value="1"/>
</dbReference>
<dbReference type="Proteomes" id="UP000070134">
    <property type="component" value="Chromosome"/>
</dbReference>
<evidence type="ECO:0008006" key="4">
    <source>
        <dbReference type="Google" id="ProtNLM"/>
    </source>
</evidence>
<dbReference type="AlphaFoldDB" id="A0A127A0G5"/>
<dbReference type="Pfam" id="PF06262">
    <property type="entry name" value="Zincin_1"/>
    <property type="match status" value="1"/>
</dbReference>
<dbReference type="InterPro" id="IPR038555">
    <property type="entry name" value="Zincin_1_sf"/>
</dbReference>
<gene>
    <name evidence="2" type="ORF">SA2016_1446</name>
</gene>
<dbReference type="PATRIC" id="fig|37927.3.peg.1495"/>
<proteinExistence type="predicted"/>
<dbReference type="InterPro" id="IPR010428">
    <property type="entry name" value="Zincin_1"/>
</dbReference>
<dbReference type="EMBL" id="CP014518">
    <property type="protein sequence ID" value="AMM32125.1"/>
    <property type="molecule type" value="Genomic_DNA"/>
</dbReference>
<dbReference type="Gene3D" id="3.30.2010.20">
    <property type="match status" value="1"/>
</dbReference>
<evidence type="ECO:0000313" key="3">
    <source>
        <dbReference type="Proteomes" id="UP000070134"/>
    </source>
</evidence>
<evidence type="ECO:0000313" key="2">
    <source>
        <dbReference type="EMBL" id="AMM32125.1"/>
    </source>
</evidence>
<evidence type="ECO:0000256" key="1">
    <source>
        <dbReference type="SAM" id="MobiDB-lite"/>
    </source>
</evidence>
<feature type="compositionally biased region" description="Low complexity" evidence="1">
    <location>
        <begin position="1"/>
        <end position="16"/>
    </location>
</feature>
<dbReference type="STRING" id="37927.SA2016_1446"/>
<feature type="region of interest" description="Disordered" evidence="1">
    <location>
        <begin position="1"/>
        <end position="50"/>
    </location>
</feature>
<dbReference type="RefSeq" id="WP_066496940.1">
    <property type="nucleotide sequence ID" value="NZ_BJMO01000075.1"/>
</dbReference>
<organism evidence="2 3">
    <name type="scientific">Sinomonas atrocyanea</name>
    <dbReference type="NCBI Taxonomy" id="37927"/>
    <lineage>
        <taxon>Bacteria</taxon>
        <taxon>Bacillati</taxon>
        <taxon>Actinomycetota</taxon>
        <taxon>Actinomycetes</taxon>
        <taxon>Micrococcales</taxon>
        <taxon>Micrococcaceae</taxon>
        <taxon>Sinomonas</taxon>
    </lineage>
</organism>
<keyword evidence="3" id="KW-1185">Reference proteome</keyword>
<feature type="compositionally biased region" description="Basic residues" evidence="1">
    <location>
        <begin position="35"/>
        <end position="48"/>
    </location>
</feature>
<reference evidence="2 3" key="1">
    <citation type="submission" date="2016-02" db="EMBL/GenBank/DDBJ databases">
        <title>Complete genome of Sinomonas atrocyanea KCTC 3377.</title>
        <authorList>
            <person name="Kim K.M."/>
        </authorList>
    </citation>
    <scope>NUCLEOTIDE SEQUENCE [LARGE SCALE GENOMIC DNA]</scope>
    <source>
        <strain evidence="2 3">KCTC 3377</strain>
    </source>
</reference>
<accession>A0A127A0G5</accession>
<dbReference type="KEGG" id="satk:SA2016_1446"/>